<comment type="caution">
    <text evidence="1">The sequence shown here is derived from an EMBL/GenBank/DDBJ whole genome shotgun (WGS) entry which is preliminary data.</text>
</comment>
<protein>
    <submittedName>
        <fullName evidence="1">Uncharacterized protein</fullName>
    </submittedName>
</protein>
<dbReference type="Proteomes" id="UP000799439">
    <property type="component" value="Unassembled WGS sequence"/>
</dbReference>
<dbReference type="EMBL" id="ML996082">
    <property type="protein sequence ID" value="KAF2155621.1"/>
    <property type="molecule type" value="Genomic_DNA"/>
</dbReference>
<organism evidence="1 2">
    <name type="scientific">Myriangium duriaei CBS 260.36</name>
    <dbReference type="NCBI Taxonomy" id="1168546"/>
    <lineage>
        <taxon>Eukaryota</taxon>
        <taxon>Fungi</taxon>
        <taxon>Dikarya</taxon>
        <taxon>Ascomycota</taxon>
        <taxon>Pezizomycotina</taxon>
        <taxon>Dothideomycetes</taxon>
        <taxon>Dothideomycetidae</taxon>
        <taxon>Myriangiales</taxon>
        <taxon>Myriangiaceae</taxon>
        <taxon>Myriangium</taxon>
    </lineage>
</organism>
<keyword evidence="2" id="KW-1185">Reference proteome</keyword>
<evidence type="ECO:0000313" key="2">
    <source>
        <dbReference type="Proteomes" id="UP000799439"/>
    </source>
</evidence>
<name>A0A9P4MQH5_9PEZI</name>
<dbReference type="AlphaFoldDB" id="A0A9P4MQH5"/>
<accession>A0A9P4MQH5</accession>
<gene>
    <name evidence="1" type="ORF">K461DRAFT_78251</name>
</gene>
<sequence length="153" mass="16507">MYICLSIGDDVVFHVTGVLDRPDDASVTPGGTHLRKRSIYSSRWSALERFADLRRITAARLADPAPGAVHGYATHQLSSGFHACSSGTAPIQATSSYWSSPPSARWRLSVQLPKDGGQRTSIAVVGPAYFARQIAATRESLVQYSKPGLVSVY</sequence>
<proteinExistence type="predicted"/>
<evidence type="ECO:0000313" key="1">
    <source>
        <dbReference type="EMBL" id="KAF2155621.1"/>
    </source>
</evidence>
<reference evidence="1" key="1">
    <citation type="journal article" date="2020" name="Stud. Mycol.">
        <title>101 Dothideomycetes genomes: a test case for predicting lifestyles and emergence of pathogens.</title>
        <authorList>
            <person name="Haridas S."/>
            <person name="Albert R."/>
            <person name="Binder M."/>
            <person name="Bloem J."/>
            <person name="Labutti K."/>
            <person name="Salamov A."/>
            <person name="Andreopoulos B."/>
            <person name="Baker S."/>
            <person name="Barry K."/>
            <person name="Bills G."/>
            <person name="Bluhm B."/>
            <person name="Cannon C."/>
            <person name="Castanera R."/>
            <person name="Culley D."/>
            <person name="Daum C."/>
            <person name="Ezra D."/>
            <person name="Gonzalez J."/>
            <person name="Henrissat B."/>
            <person name="Kuo A."/>
            <person name="Liang C."/>
            <person name="Lipzen A."/>
            <person name="Lutzoni F."/>
            <person name="Magnuson J."/>
            <person name="Mondo S."/>
            <person name="Nolan M."/>
            <person name="Ohm R."/>
            <person name="Pangilinan J."/>
            <person name="Park H.-J."/>
            <person name="Ramirez L."/>
            <person name="Alfaro M."/>
            <person name="Sun H."/>
            <person name="Tritt A."/>
            <person name="Yoshinaga Y."/>
            <person name="Zwiers L.-H."/>
            <person name="Turgeon B."/>
            <person name="Goodwin S."/>
            <person name="Spatafora J."/>
            <person name="Crous P."/>
            <person name="Grigoriev I."/>
        </authorList>
    </citation>
    <scope>NUCLEOTIDE SEQUENCE</scope>
    <source>
        <strain evidence="1">CBS 260.36</strain>
    </source>
</reference>